<reference evidence="16 17" key="1">
    <citation type="submission" date="2022-06" db="EMBL/GenBank/DDBJ databases">
        <title>Staphylococcus hominis ShoR14 genome sequence.</title>
        <authorList>
            <person name="Yeo C.C."/>
            <person name="Chew C.H."/>
            <person name="Che Hamzah A.M."/>
            <person name="Al-Trad E.I."/>
        </authorList>
    </citation>
    <scope>NUCLEOTIDE SEQUENCE [LARGE SCALE GENOMIC DNA]</scope>
    <source>
        <strain evidence="16 17">ShoR14</strain>
    </source>
</reference>
<organism evidence="16 17">
    <name type="scientific">Staphylococcus hominis</name>
    <dbReference type="NCBI Taxonomy" id="1290"/>
    <lineage>
        <taxon>Bacteria</taxon>
        <taxon>Bacillati</taxon>
        <taxon>Bacillota</taxon>
        <taxon>Bacilli</taxon>
        <taxon>Bacillales</taxon>
        <taxon>Staphylococcaceae</taxon>
        <taxon>Staphylococcus</taxon>
    </lineage>
</organism>
<feature type="binding site" evidence="11">
    <location>
        <position position="145"/>
    </location>
    <ligand>
        <name>Zn(2+)</name>
        <dbReference type="ChEBI" id="CHEBI:29105"/>
    </ligand>
</feature>
<gene>
    <name evidence="11" type="primary">tdk</name>
    <name evidence="16" type="ORF">J7T32_009035</name>
</gene>
<evidence type="ECO:0000256" key="14">
    <source>
        <dbReference type="RuleBase" id="RU000544"/>
    </source>
</evidence>
<comment type="subunit">
    <text evidence="11">Homotetramer.</text>
</comment>
<dbReference type="HAMAP" id="MF_00124">
    <property type="entry name" value="Thymidine_kinase"/>
    <property type="match status" value="1"/>
</dbReference>
<dbReference type="FunFam" id="3.40.50.300:FF:000384">
    <property type="entry name" value="Thymidine kinase"/>
    <property type="match status" value="1"/>
</dbReference>
<evidence type="ECO:0000256" key="8">
    <source>
        <dbReference type="ARBA" id="ARBA00022777"/>
    </source>
</evidence>
<keyword evidence="5 11" id="KW-0808">Transferase</keyword>
<keyword evidence="4 11" id="KW-0237">DNA synthesis</keyword>
<feature type="binding site" evidence="11">
    <location>
        <position position="183"/>
    </location>
    <ligand>
        <name>Zn(2+)</name>
        <dbReference type="ChEBI" id="CHEBI:29105"/>
    </ligand>
</feature>
<keyword evidence="7 11" id="KW-0547">Nucleotide-binding</keyword>
<protein>
    <recommendedName>
        <fullName evidence="2 11">Thymidine kinase</fullName>
        <ecNumber evidence="2 11">2.7.1.21</ecNumber>
    </recommendedName>
</protein>
<comment type="similarity">
    <text evidence="1 11 15">Belongs to the thymidine kinase family.</text>
</comment>
<dbReference type="GO" id="GO:0008270">
    <property type="term" value="F:zinc ion binding"/>
    <property type="evidence" value="ECO:0007669"/>
    <property type="project" value="UniProtKB-UniRule"/>
</dbReference>
<accession>A0A1L8Y5S6</accession>
<evidence type="ECO:0000256" key="11">
    <source>
        <dbReference type="HAMAP-Rule" id="MF_00124"/>
    </source>
</evidence>
<evidence type="ECO:0000256" key="2">
    <source>
        <dbReference type="ARBA" id="ARBA00012118"/>
    </source>
</evidence>
<dbReference type="Gene3D" id="3.30.60.20">
    <property type="match status" value="1"/>
</dbReference>
<dbReference type="InterPro" id="IPR020633">
    <property type="entry name" value="Thymidine_kinase_CS"/>
</dbReference>
<comment type="subcellular location">
    <subcellularLocation>
        <location evidence="11">Cytoplasm</location>
    </subcellularLocation>
</comment>
<dbReference type="RefSeq" id="WP_017175121.1">
    <property type="nucleotide sequence ID" value="NZ_CABMJU010000014.1"/>
</dbReference>
<dbReference type="Pfam" id="PF00265">
    <property type="entry name" value="TK"/>
    <property type="match status" value="1"/>
</dbReference>
<evidence type="ECO:0000256" key="5">
    <source>
        <dbReference type="ARBA" id="ARBA00022679"/>
    </source>
</evidence>
<evidence type="ECO:0000313" key="17">
    <source>
        <dbReference type="Proteomes" id="UP000665944"/>
    </source>
</evidence>
<dbReference type="GO" id="GO:0004797">
    <property type="term" value="F:thymidine kinase activity"/>
    <property type="evidence" value="ECO:0007669"/>
    <property type="project" value="UniProtKB-UniRule"/>
</dbReference>
<dbReference type="GO" id="GO:0046104">
    <property type="term" value="P:thymidine metabolic process"/>
    <property type="evidence" value="ECO:0007669"/>
    <property type="project" value="TreeGrafter"/>
</dbReference>
<evidence type="ECO:0000256" key="1">
    <source>
        <dbReference type="ARBA" id="ARBA00007587"/>
    </source>
</evidence>
<keyword evidence="3 11" id="KW-0963">Cytoplasm</keyword>
<dbReference type="eggNOG" id="COG1435">
    <property type="taxonomic scope" value="Bacteria"/>
</dbReference>
<dbReference type="EMBL" id="JAGHKT020000014">
    <property type="protein sequence ID" value="MCM5672883.1"/>
    <property type="molecule type" value="Genomic_DNA"/>
</dbReference>
<evidence type="ECO:0000256" key="4">
    <source>
        <dbReference type="ARBA" id="ARBA00022634"/>
    </source>
</evidence>
<feature type="binding site" evidence="11">
    <location>
        <position position="148"/>
    </location>
    <ligand>
        <name>Zn(2+)</name>
        <dbReference type="ChEBI" id="CHEBI:29105"/>
    </ligand>
</feature>
<evidence type="ECO:0000256" key="15">
    <source>
        <dbReference type="RuleBase" id="RU004165"/>
    </source>
</evidence>
<comment type="catalytic activity">
    <reaction evidence="11 14">
        <text>thymidine + ATP = dTMP + ADP + H(+)</text>
        <dbReference type="Rhea" id="RHEA:19129"/>
        <dbReference type="ChEBI" id="CHEBI:15378"/>
        <dbReference type="ChEBI" id="CHEBI:17748"/>
        <dbReference type="ChEBI" id="CHEBI:30616"/>
        <dbReference type="ChEBI" id="CHEBI:63528"/>
        <dbReference type="ChEBI" id="CHEBI:456216"/>
        <dbReference type="EC" id="2.7.1.21"/>
    </reaction>
</comment>
<dbReference type="GO" id="GO:0005524">
    <property type="term" value="F:ATP binding"/>
    <property type="evidence" value="ECO:0007669"/>
    <property type="project" value="UniProtKB-UniRule"/>
</dbReference>
<dbReference type="Gene3D" id="3.40.50.300">
    <property type="entry name" value="P-loop containing nucleotide triphosphate hydrolases"/>
    <property type="match status" value="1"/>
</dbReference>
<sequence length="199" mass="22481">MYETYHSGWIECITGSMFSGKSEELIRRLRRGIYAKQKVIVFKPAIDDRYHKEKVVSHDGNELEAINISTAREILLQNLSQFDVIGIDEIQFFDNEIVHIVEKLAEEGHRVVVAGLDMDFRGEPFDPMPQIMAVSEQVTKLQAVCAVCGSSSSRTQRLIDGQPARIDDPIILVGANESYEPRCRAHHIVAPSINDKEEI</sequence>
<dbReference type="PIRSF" id="PIRSF035805">
    <property type="entry name" value="TK_cell"/>
    <property type="match status" value="1"/>
</dbReference>
<dbReference type="PROSITE" id="PS00603">
    <property type="entry name" value="TK_CELLULAR_TYPE"/>
    <property type="match status" value="1"/>
</dbReference>
<dbReference type="EC" id="2.7.1.21" evidence="2 11"/>
<evidence type="ECO:0000256" key="10">
    <source>
        <dbReference type="ARBA" id="ARBA00022840"/>
    </source>
</evidence>
<keyword evidence="8 11" id="KW-0418">Kinase</keyword>
<dbReference type="AlphaFoldDB" id="A0A1L8Y5S6"/>
<evidence type="ECO:0000256" key="12">
    <source>
        <dbReference type="PIRSR" id="PIRSR035805-1"/>
    </source>
</evidence>
<feature type="binding site" evidence="13">
    <location>
        <position position="179"/>
    </location>
    <ligand>
        <name>substrate</name>
    </ligand>
</feature>
<proteinExistence type="inferred from homology"/>
<dbReference type="FunFam" id="3.30.60.20:FF:000026">
    <property type="entry name" value="Thymidine kinase"/>
    <property type="match status" value="1"/>
</dbReference>
<feature type="binding site" evidence="11">
    <location>
        <begin position="15"/>
        <end position="22"/>
    </location>
    <ligand>
        <name>ATP</name>
        <dbReference type="ChEBI" id="CHEBI:30616"/>
    </ligand>
</feature>
<keyword evidence="6 11" id="KW-0479">Metal-binding</keyword>
<dbReference type="SUPFAM" id="SSF52540">
    <property type="entry name" value="P-loop containing nucleoside triphosphate hydrolases"/>
    <property type="match status" value="1"/>
</dbReference>
<dbReference type="GO" id="GO:0071897">
    <property type="term" value="P:DNA biosynthetic process"/>
    <property type="evidence" value="ECO:0007669"/>
    <property type="project" value="UniProtKB-KW"/>
</dbReference>
<dbReference type="PANTHER" id="PTHR11441">
    <property type="entry name" value="THYMIDINE KINASE"/>
    <property type="match status" value="1"/>
</dbReference>
<feature type="binding site" evidence="13">
    <location>
        <begin position="171"/>
        <end position="174"/>
    </location>
    <ligand>
        <name>substrate</name>
    </ligand>
</feature>
<name>A0A1L8Y5S6_STAHO</name>
<dbReference type="InterPro" id="IPR027417">
    <property type="entry name" value="P-loop_NTPase"/>
</dbReference>
<evidence type="ECO:0000256" key="6">
    <source>
        <dbReference type="ARBA" id="ARBA00022723"/>
    </source>
</evidence>
<feature type="binding site" evidence="11">
    <location>
        <begin position="88"/>
        <end position="91"/>
    </location>
    <ligand>
        <name>ATP</name>
        <dbReference type="ChEBI" id="CHEBI:30616"/>
    </ligand>
</feature>
<comment type="caution">
    <text evidence="16">The sequence shown here is derived from an EMBL/GenBank/DDBJ whole genome shotgun (WGS) entry which is preliminary data.</text>
</comment>
<dbReference type="InterPro" id="IPR001267">
    <property type="entry name" value="Thymidine_kinase"/>
</dbReference>
<evidence type="ECO:0000256" key="9">
    <source>
        <dbReference type="ARBA" id="ARBA00022833"/>
    </source>
</evidence>
<evidence type="ECO:0000256" key="7">
    <source>
        <dbReference type="ARBA" id="ARBA00022741"/>
    </source>
</evidence>
<keyword evidence="17" id="KW-1185">Reference proteome</keyword>
<dbReference type="GO" id="GO:0005829">
    <property type="term" value="C:cytosol"/>
    <property type="evidence" value="ECO:0007669"/>
    <property type="project" value="TreeGrafter"/>
</dbReference>
<dbReference type="SUPFAM" id="SSF57716">
    <property type="entry name" value="Glucocorticoid receptor-like (DNA-binding domain)"/>
    <property type="match status" value="1"/>
</dbReference>
<dbReference type="PANTHER" id="PTHR11441:SF0">
    <property type="entry name" value="THYMIDINE KINASE, CYTOSOLIC"/>
    <property type="match status" value="1"/>
</dbReference>
<evidence type="ECO:0000256" key="13">
    <source>
        <dbReference type="PIRSR" id="PIRSR035805-2"/>
    </source>
</evidence>
<evidence type="ECO:0000256" key="3">
    <source>
        <dbReference type="ARBA" id="ARBA00022490"/>
    </source>
</evidence>
<evidence type="ECO:0000313" key="16">
    <source>
        <dbReference type="EMBL" id="MCM5672883.1"/>
    </source>
</evidence>
<dbReference type="NCBIfam" id="NF003296">
    <property type="entry name" value="PRK04296.1-1"/>
    <property type="match status" value="1"/>
</dbReference>
<keyword evidence="10 11" id="KW-0067">ATP-binding</keyword>
<dbReference type="Proteomes" id="UP000665944">
    <property type="component" value="Unassembled WGS sequence"/>
</dbReference>
<keyword evidence="9 11" id="KW-0862">Zinc</keyword>
<feature type="active site" description="Proton acceptor" evidence="11 12">
    <location>
        <position position="89"/>
    </location>
</feature>
<feature type="binding site" evidence="11">
    <location>
        <position position="186"/>
    </location>
    <ligand>
        <name>Zn(2+)</name>
        <dbReference type="ChEBI" id="CHEBI:29105"/>
    </ligand>
</feature>